<dbReference type="CDD" id="cd03809">
    <property type="entry name" value="GT4_MtfB-like"/>
    <property type="match status" value="1"/>
</dbReference>
<dbReference type="InterPro" id="IPR001296">
    <property type="entry name" value="Glyco_trans_1"/>
</dbReference>
<evidence type="ECO:0000313" key="4">
    <source>
        <dbReference type="EMBL" id="OGD65729.1"/>
    </source>
</evidence>
<sequence length="382" mass="44317">MLIGLDARVLETGHRFRGIGFYALNLIKAIIKFDKKNSYLFLTQSEQNDIQKLLTNNDRTECFVVRKAKNPEQYNWFLDQYFLPKAIKYAKIDIVHFLEQLSCPLIKTTKELVTIHDLVQFDNRDYVNWKIKIKFLGIKHADKIIAISHSTKNEIIEKLKIPEEKISVIYNGYNDKVFNNKELIQAKEITRKLTNGRENFLFYLGTYTEYEPRKNIDFLIRVFAQYLKKYNSDIYLVLGGKTGQESERIKTLAKKLGVEDKLIFTGFISEREVSAFYKTAQLFLFPSLHEGFGLPPLEAMASGCPVISSNKSSLPEVVGEGGILLEPDDQFLWVKEIGQILSNKNYSRKLIDKGLKQAKKFSWEKCAKETINIYQEIYDTKN</sequence>
<comment type="caution">
    <text evidence="4">The sequence shown here is derived from an EMBL/GenBank/DDBJ whole genome shotgun (WGS) entry which is preliminary data.</text>
</comment>
<dbReference type="GO" id="GO:0009103">
    <property type="term" value="P:lipopolysaccharide biosynthetic process"/>
    <property type="evidence" value="ECO:0007669"/>
    <property type="project" value="TreeGrafter"/>
</dbReference>
<dbReference type="EMBL" id="MEZV01000053">
    <property type="protein sequence ID" value="OGD65729.1"/>
    <property type="molecule type" value="Genomic_DNA"/>
</dbReference>
<dbReference type="GO" id="GO:0016757">
    <property type="term" value="F:glycosyltransferase activity"/>
    <property type="evidence" value="ECO:0007669"/>
    <property type="project" value="InterPro"/>
</dbReference>
<dbReference type="Pfam" id="PF13439">
    <property type="entry name" value="Glyco_transf_4"/>
    <property type="match status" value="1"/>
</dbReference>
<dbReference type="InterPro" id="IPR028098">
    <property type="entry name" value="Glyco_trans_4-like_N"/>
</dbReference>
<dbReference type="FunFam" id="3.40.50.2000:FF:000119">
    <property type="entry name" value="Glycosyl transferase group 1"/>
    <property type="match status" value="1"/>
</dbReference>
<feature type="domain" description="Glycosyltransferase subfamily 4-like N-terminal" evidence="3">
    <location>
        <begin position="18"/>
        <end position="174"/>
    </location>
</feature>
<organism evidence="4 5">
    <name type="scientific">Candidatus Berkelbacteria bacterium RIFCSPHIGHO2_12_FULL_36_9</name>
    <dbReference type="NCBI Taxonomy" id="1797469"/>
    <lineage>
        <taxon>Bacteria</taxon>
        <taxon>Candidatus Berkelbacteria</taxon>
    </lineage>
</organism>
<feature type="domain" description="Glycosyl transferase family 1" evidence="2">
    <location>
        <begin position="192"/>
        <end position="356"/>
    </location>
</feature>
<dbReference type="STRING" id="1797469.A3F08_02925"/>
<protein>
    <recommendedName>
        <fullName evidence="6">Glycosyl transferase family 1 domain-containing protein</fullName>
    </recommendedName>
</protein>
<evidence type="ECO:0000313" key="5">
    <source>
        <dbReference type="Proteomes" id="UP000176451"/>
    </source>
</evidence>
<dbReference type="PANTHER" id="PTHR46401:SF2">
    <property type="entry name" value="GLYCOSYLTRANSFERASE WBBK-RELATED"/>
    <property type="match status" value="1"/>
</dbReference>
<reference evidence="4 5" key="1">
    <citation type="journal article" date="2016" name="Nat. Commun.">
        <title>Thousands of microbial genomes shed light on interconnected biogeochemical processes in an aquifer system.</title>
        <authorList>
            <person name="Anantharaman K."/>
            <person name="Brown C.T."/>
            <person name="Hug L.A."/>
            <person name="Sharon I."/>
            <person name="Castelle C.J."/>
            <person name="Probst A.J."/>
            <person name="Thomas B.C."/>
            <person name="Singh A."/>
            <person name="Wilkins M.J."/>
            <person name="Karaoz U."/>
            <person name="Brodie E.L."/>
            <person name="Williams K.H."/>
            <person name="Hubbard S.S."/>
            <person name="Banfield J.F."/>
        </authorList>
    </citation>
    <scope>NUCLEOTIDE SEQUENCE [LARGE SCALE GENOMIC DNA]</scope>
</reference>
<keyword evidence="1" id="KW-0808">Transferase</keyword>
<name>A0A1F5EE53_9BACT</name>
<evidence type="ECO:0000259" key="2">
    <source>
        <dbReference type="Pfam" id="PF00534"/>
    </source>
</evidence>
<evidence type="ECO:0000259" key="3">
    <source>
        <dbReference type="Pfam" id="PF13439"/>
    </source>
</evidence>
<accession>A0A1F5EE53</accession>
<evidence type="ECO:0000256" key="1">
    <source>
        <dbReference type="ARBA" id="ARBA00022679"/>
    </source>
</evidence>
<proteinExistence type="predicted"/>
<dbReference type="Proteomes" id="UP000176451">
    <property type="component" value="Unassembled WGS sequence"/>
</dbReference>
<evidence type="ECO:0008006" key="6">
    <source>
        <dbReference type="Google" id="ProtNLM"/>
    </source>
</evidence>
<dbReference type="Gene3D" id="3.40.50.2000">
    <property type="entry name" value="Glycogen Phosphorylase B"/>
    <property type="match status" value="2"/>
</dbReference>
<dbReference type="Pfam" id="PF00534">
    <property type="entry name" value="Glycos_transf_1"/>
    <property type="match status" value="1"/>
</dbReference>
<dbReference type="SUPFAM" id="SSF53756">
    <property type="entry name" value="UDP-Glycosyltransferase/glycogen phosphorylase"/>
    <property type="match status" value="1"/>
</dbReference>
<dbReference type="PANTHER" id="PTHR46401">
    <property type="entry name" value="GLYCOSYLTRANSFERASE WBBK-RELATED"/>
    <property type="match status" value="1"/>
</dbReference>
<dbReference type="AlphaFoldDB" id="A0A1F5EE53"/>
<gene>
    <name evidence="4" type="ORF">A3F08_02925</name>
</gene>